<feature type="region of interest" description="Disordered" evidence="1">
    <location>
        <begin position="235"/>
        <end position="382"/>
    </location>
</feature>
<feature type="compositionally biased region" description="Basic residues" evidence="1">
    <location>
        <begin position="16"/>
        <end position="27"/>
    </location>
</feature>
<sequence>MDPTPPRQTSPATYFPRRRPFRHRQRRSLADADTIDGLPPTNTTSPSIIFGPPPPSGPVTNAAPHGSRTSSTATRRRSLLATYASSIGPACPFGYQPQQKRRKIEDYSRPQGGTKLLRLSLAYCDGGTYEGERYRIGNMLVDDDSVYCTERYSCNIVLQHETKQPFTLEWLEIKAPPHGFTSPVSEGVIAVTDDDYNGVVEKISSYGRMVPLKRRIKRVRLRRLVDLEGGTTEVVGEVEGRNGGEAEEEEEIEEDYLDGERVTEFDILSQYRRDEEEDKEDDEEEDDDEEVEGGGDGDEGERELEEGGNAGETDEDVLEEAQLDGTESDGDNDTITPATSAEFAPWPPLGSRRLPGLFGLGRDENDDGTAQHDCPYDIPGDEDTEVEADRLELEGDSSEDELRQWLLRNNTQDRRRRQRRREQEEEAEREYAPSEIDGANEETYMRFQLRDNKTCIVFNPPRYCKHIVIKLWGSKIDNVDIQSILGYGYYGKRVFPAVEMR</sequence>
<feature type="region of interest" description="Disordered" evidence="1">
    <location>
        <begin position="412"/>
        <end position="436"/>
    </location>
</feature>
<gene>
    <name evidence="2" type="ORF">TWF694_007346</name>
</gene>
<proteinExistence type="predicted"/>
<evidence type="ECO:0000256" key="1">
    <source>
        <dbReference type="SAM" id="MobiDB-lite"/>
    </source>
</evidence>
<feature type="compositionally biased region" description="Acidic residues" evidence="1">
    <location>
        <begin position="245"/>
        <end position="257"/>
    </location>
</feature>
<dbReference type="EMBL" id="JAVHJO010000003">
    <property type="protein sequence ID" value="KAK6541539.1"/>
    <property type="molecule type" value="Genomic_DNA"/>
</dbReference>
<accession>A0AAV9XHE6</accession>
<evidence type="ECO:0000313" key="2">
    <source>
        <dbReference type="EMBL" id="KAK6541539.1"/>
    </source>
</evidence>
<keyword evidence="3" id="KW-1185">Reference proteome</keyword>
<dbReference type="AlphaFoldDB" id="A0AAV9XHE6"/>
<protein>
    <submittedName>
        <fullName evidence="2">Uncharacterized protein</fullName>
    </submittedName>
</protein>
<organism evidence="2 3">
    <name type="scientific">Orbilia ellipsospora</name>
    <dbReference type="NCBI Taxonomy" id="2528407"/>
    <lineage>
        <taxon>Eukaryota</taxon>
        <taxon>Fungi</taxon>
        <taxon>Dikarya</taxon>
        <taxon>Ascomycota</taxon>
        <taxon>Pezizomycotina</taxon>
        <taxon>Orbiliomycetes</taxon>
        <taxon>Orbiliales</taxon>
        <taxon>Orbiliaceae</taxon>
        <taxon>Orbilia</taxon>
    </lineage>
</organism>
<dbReference type="Proteomes" id="UP001365542">
    <property type="component" value="Unassembled WGS sequence"/>
</dbReference>
<feature type="region of interest" description="Disordered" evidence="1">
    <location>
        <begin position="1"/>
        <end position="74"/>
    </location>
</feature>
<evidence type="ECO:0000313" key="3">
    <source>
        <dbReference type="Proteomes" id="UP001365542"/>
    </source>
</evidence>
<reference evidence="2 3" key="1">
    <citation type="submission" date="2019-10" db="EMBL/GenBank/DDBJ databases">
        <authorList>
            <person name="Palmer J.M."/>
        </authorList>
    </citation>
    <scope>NUCLEOTIDE SEQUENCE [LARGE SCALE GENOMIC DNA]</scope>
    <source>
        <strain evidence="2 3">TWF694</strain>
    </source>
</reference>
<comment type="caution">
    <text evidence="2">The sequence shown here is derived from an EMBL/GenBank/DDBJ whole genome shotgun (WGS) entry which is preliminary data.</text>
</comment>
<feature type="compositionally biased region" description="Acidic residues" evidence="1">
    <location>
        <begin position="275"/>
        <end position="332"/>
    </location>
</feature>
<name>A0AAV9XHE6_9PEZI</name>